<dbReference type="EMBL" id="QGKV02000759">
    <property type="protein sequence ID" value="KAF3565320.1"/>
    <property type="molecule type" value="Genomic_DNA"/>
</dbReference>
<name>A0ABQ7D2Y6_BRACR</name>
<protein>
    <submittedName>
        <fullName evidence="1">Uncharacterized protein</fullName>
    </submittedName>
</protein>
<keyword evidence="2" id="KW-1185">Reference proteome</keyword>
<gene>
    <name evidence="1" type="ORF">DY000_02014865</name>
</gene>
<sequence>MALEKFGPHLKTILEVKHIEAIYELWGVDYTVEIELPEDGETPETVRAREEGLEFGLRELKQLFVIKRNNGFPGTMILAPRSGRVIIEGIPNKDNRWREKFFVFKVNPALVGDFDFERIPREWFDDTEPFGPAPMTPELRGLMDTLRRGKKEKEVLLDRPDESSEVGSLERAQKVQRTPVLRSRSQALSPGLLARPMLIAVPAGGNRMASDNSAISAGDRALNDEVDSLTHRRRRRVLEEINTVTSGSSSSGLPPPLLFLVKNPDSLAAIWRKIRAEGCELPTLERMREHDGYVQMAVANAKAMEASNEYAALMEGGLANFASKEEIAGHLHTIQQLRGELDFEAEKVAIHSDLDSMKEKHRREIEGREIEGRDRRCDNPPFGIRMVETEDWSNINLVVESWAIKIDREISKNEVVEELIMSEL</sequence>
<proteinExistence type="predicted"/>
<reference evidence="1 2" key="1">
    <citation type="journal article" date="2020" name="BMC Genomics">
        <title>Intraspecific diversification of the crop wild relative Brassica cretica Lam. using demographic model selection.</title>
        <authorList>
            <person name="Kioukis A."/>
            <person name="Michalopoulou V.A."/>
            <person name="Briers L."/>
            <person name="Pirintsos S."/>
            <person name="Studholme D.J."/>
            <person name="Pavlidis P."/>
            <person name="Sarris P.F."/>
        </authorList>
    </citation>
    <scope>NUCLEOTIDE SEQUENCE [LARGE SCALE GENOMIC DNA]</scope>
    <source>
        <strain evidence="2">cv. PFS-1207/04</strain>
    </source>
</reference>
<organism evidence="1 2">
    <name type="scientific">Brassica cretica</name>
    <name type="common">Mustard</name>
    <dbReference type="NCBI Taxonomy" id="69181"/>
    <lineage>
        <taxon>Eukaryota</taxon>
        <taxon>Viridiplantae</taxon>
        <taxon>Streptophyta</taxon>
        <taxon>Embryophyta</taxon>
        <taxon>Tracheophyta</taxon>
        <taxon>Spermatophyta</taxon>
        <taxon>Magnoliopsida</taxon>
        <taxon>eudicotyledons</taxon>
        <taxon>Gunneridae</taxon>
        <taxon>Pentapetalae</taxon>
        <taxon>rosids</taxon>
        <taxon>malvids</taxon>
        <taxon>Brassicales</taxon>
        <taxon>Brassicaceae</taxon>
        <taxon>Brassiceae</taxon>
        <taxon>Brassica</taxon>
    </lineage>
</organism>
<evidence type="ECO:0000313" key="1">
    <source>
        <dbReference type="EMBL" id="KAF3565320.1"/>
    </source>
</evidence>
<evidence type="ECO:0000313" key="2">
    <source>
        <dbReference type="Proteomes" id="UP000266723"/>
    </source>
</evidence>
<comment type="caution">
    <text evidence="1">The sequence shown here is derived from an EMBL/GenBank/DDBJ whole genome shotgun (WGS) entry which is preliminary data.</text>
</comment>
<accession>A0ABQ7D2Y6</accession>
<dbReference type="Proteomes" id="UP000266723">
    <property type="component" value="Unassembled WGS sequence"/>
</dbReference>